<name>A0A8H7GS74_9ASCO</name>
<comment type="caution">
    <text evidence="2">The sequence shown here is derived from an EMBL/GenBank/DDBJ whole genome shotgun (WGS) entry which is preliminary data.</text>
</comment>
<sequence length="202" mass="22866">MFDNLKAFIRQGRQANDIKQKPAKDSMLPTYNEYTTQKGPQQSMNARELKEQVLTNPDNDVRVLQTDLETHADLTLMENNKQAAQNLASNAKYDARYPKQAFRNPTKEQFSRYQNTDLYSPAALALREAFDISAAVHRQGEEAALKKHPLNDCSQVLEEDEEDDDFAPPGKIPRDMNNQDLFSLDLGGASILGRRKQKPVVA</sequence>
<feature type="compositionally biased region" description="Polar residues" evidence="1">
    <location>
        <begin position="32"/>
        <end position="44"/>
    </location>
</feature>
<feature type="compositionally biased region" description="Acidic residues" evidence="1">
    <location>
        <begin position="157"/>
        <end position="166"/>
    </location>
</feature>
<dbReference type="EMBL" id="JACBPP010000004">
    <property type="protein sequence ID" value="KAF8002694.1"/>
    <property type="molecule type" value="Genomic_DNA"/>
</dbReference>
<dbReference type="AlphaFoldDB" id="A0A8H7GS74"/>
<feature type="region of interest" description="Disordered" evidence="1">
    <location>
        <begin position="149"/>
        <end position="179"/>
    </location>
</feature>
<feature type="region of interest" description="Disordered" evidence="1">
    <location>
        <begin position="13"/>
        <end position="44"/>
    </location>
</feature>
<reference evidence="2" key="1">
    <citation type="submission" date="2020-10" db="EMBL/GenBank/DDBJ databases">
        <title>The Whole-Genome Sequence of Metschnikowia persimmonesis, a Novel Endophytic Yeast Species Isolated from Medicinal Plant Diospyros kaki Thumb.</title>
        <authorList>
            <person name="Rahmat E."/>
            <person name="Kang Y."/>
        </authorList>
    </citation>
    <scope>NUCLEOTIDE SEQUENCE</scope>
    <source>
        <strain evidence="2">KIOM G15050</strain>
    </source>
</reference>
<proteinExistence type="predicted"/>
<gene>
    <name evidence="2" type="ORF">HF325_003659</name>
</gene>
<keyword evidence="3" id="KW-1185">Reference proteome</keyword>
<organism evidence="2 3">
    <name type="scientific">Metschnikowia pulcherrima</name>
    <dbReference type="NCBI Taxonomy" id="27326"/>
    <lineage>
        <taxon>Eukaryota</taxon>
        <taxon>Fungi</taxon>
        <taxon>Dikarya</taxon>
        <taxon>Ascomycota</taxon>
        <taxon>Saccharomycotina</taxon>
        <taxon>Pichiomycetes</taxon>
        <taxon>Metschnikowiaceae</taxon>
        <taxon>Metschnikowia</taxon>
    </lineage>
</organism>
<protein>
    <submittedName>
        <fullName evidence="2">Uncharacterized protein</fullName>
    </submittedName>
</protein>
<evidence type="ECO:0000313" key="3">
    <source>
        <dbReference type="Proteomes" id="UP000649328"/>
    </source>
</evidence>
<dbReference type="Proteomes" id="UP000649328">
    <property type="component" value="Unassembled WGS sequence"/>
</dbReference>
<evidence type="ECO:0000313" key="2">
    <source>
        <dbReference type="EMBL" id="KAF8002694.1"/>
    </source>
</evidence>
<dbReference type="OrthoDB" id="1738954at2759"/>
<accession>A0A8H7GS74</accession>
<evidence type="ECO:0000256" key="1">
    <source>
        <dbReference type="SAM" id="MobiDB-lite"/>
    </source>
</evidence>